<dbReference type="PANTHER" id="PTHR46948:SF1">
    <property type="entry name" value="RIBONUCLEASE P PROTEIN SUBUNIT P38"/>
    <property type="match status" value="1"/>
</dbReference>
<name>A0A1B6KD45_9HEMI</name>
<evidence type="ECO:0008006" key="3">
    <source>
        <dbReference type="Google" id="ProtNLM"/>
    </source>
</evidence>
<dbReference type="GO" id="GO:0000172">
    <property type="term" value="C:ribonuclease MRP complex"/>
    <property type="evidence" value="ECO:0007669"/>
    <property type="project" value="InterPro"/>
</dbReference>
<dbReference type="GO" id="GO:0001682">
    <property type="term" value="P:tRNA 5'-leader removal"/>
    <property type="evidence" value="ECO:0007669"/>
    <property type="project" value="InterPro"/>
</dbReference>
<dbReference type="GO" id="GO:0004526">
    <property type="term" value="F:ribonuclease P activity"/>
    <property type="evidence" value="ECO:0007669"/>
    <property type="project" value="TreeGrafter"/>
</dbReference>
<dbReference type="InterPro" id="IPR029064">
    <property type="entry name" value="Ribosomal_eL30-like_sf"/>
</dbReference>
<dbReference type="GO" id="GO:0001650">
    <property type="term" value="C:fibrillar center"/>
    <property type="evidence" value="ECO:0007669"/>
    <property type="project" value="TreeGrafter"/>
</dbReference>
<feature type="compositionally biased region" description="Polar residues" evidence="1">
    <location>
        <begin position="300"/>
        <end position="309"/>
    </location>
</feature>
<dbReference type="Gene3D" id="3.30.1330.30">
    <property type="match status" value="1"/>
</dbReference>
<feature type="compositionally biased region" description="Low complexity" evidence="1">
    <location>
        <begin position="378"/>
        <end position="389"/>
    </location>
</feature>
<feature type="region of interest" description="Disordered" evidence="1">
    <location>
        <begin position="271"/>
        <end position="398"/>
    </location>
</feature>
<evidence type="ECO:0000313" key="2">
    <source>
        <dbReference type="EMBL" id="JAT09372.1"/>
    </source>
</evidence>
<reference evidence="2" key="1">
    <citation type="submission" date="2015-11" db="EMBL/GenBank/DDBJ databases">
        <title>De novo transcriptome assembly of four potential Pierce s Disease insect vectors from Arizona vineyards.</title>
        <authorList>
            <person name="Tassone E.E."/>
        </authorList>
    </citation>
    <scope>NUCLEOTIDE SEQUENCE</scope>
</reference>
<proteinExistence type="predicted"/>
<protein>
    <recommendedName>
        <fullName evidence="3">Ribosomal protein L7Ae/L30e/S12e/Gadd45 domain-containing protein</fullName>
    </recommendedName>
</protein>
<accession>A0A1B6KD45</accession>
<dbReference type="SUPFAM" id="SSF55315">
    <property type="entry name" value="L30e-like"/>
    <property type="match status" value="1"/>
</dbReference>
<dbReference type="EMBL" id="GEBQ01030605">
    <property type="protein sequence ID" value="JAT09372.1"/>
    <property type="molecule type" value="Transcribed_RNA"/>
</dbReference>
<dbReference type="PANTHER" id="PTHR46948">
    <property type="entry name" value="RIBONUCLEASE P PROTEIN SUBUNIT P38"/>
    <property type="match status" value="1"/>
</dbReference>
<feature type="compositionally biased region" description="Acidic residues" evidence="1">
    <location>
        <begin position="276"/>
        <end position="289"/>
    </location>
</feature>
<gene>
    <name evidence="2" type="ORF">g.5964</name>
</gene>
<dbReference type="GO" id="GO:0033204">
    <property type="term" value="F:ribonuclease P RNA binding"/>
    <property type="evidence" value="ECO:0007669"/>
    <property type="project" value="TreeGrafter"/>
</dbReference>
<evidence type="ECO:0000256" key="1">
    <source>
        <dbReference type="SAM" id="MobiDB-lite"/>
    </source>
</evidence>
<organism evidence="2">
    <name type="scientific">Graphocephala atropunctata</name>
    <dbReference type="NCBI Taxonomy" id="36148"/>
    <lineage>
        <taxon>Eukaryota</taxon>
        <taxon>Metazoa</taxon>
        <taxon>Ecdysozoa</taxon>
        <taxon>Arthropoda</taxon>
        <taxon>Hexapoda</taxon>
        <taxon>Insecta</taxon>
        <taxon>Pterygota</taxon>
        <taxon>Neoptera</taxon>
        <taxon>Paraneoptera</taxon>
        <taxon>Hemiptera</taxon>
        <taxon>Auchenorrhyncha</taxon>
        <taxon>Membracoidea</taxon>
        <taxon>Cicadellidae</taxon>
        <taxon>Cicadellinae</taxon>
        <taxon>Cicadellini</taxon>
        <taxon>Graphocephala</taxon>
    </lineage>
</organism>
<feature type="compositionally biased region" description="Polar residues" evidence="1">
    <location>
        <begin position="334"/>
        <end position="372"/>
    </location>
</feature>
<dbReference type="InterPro" id="IPR042848">
    <property type="entry name" value="Rpp38"/>
</dbReference>
<dbReference type="AlphaFoldDB" id="A0A1B6KD45"/>
<sequence>MKMFPKKVKVKSLRNILASPFHLQWSKKSEEEIAPVRNALEKLLPAAKLEKKPLNKQLKSGQGIAEKTSIDSSREENVYRTYIAPGFQSVIRGLETKEICCVVLSDEISPISLQKVIFAYTHAYGVPTLVVPDLKKITKSSLGFTTMVMGFKNIVSESSDNLFHPIFRMVSENPQSVQAPFLLLQKDSNLSDKDVSKQFDEPPKKPQETKTENLYLYRENLNERVFIPQNKNSNISKTSFKMIKQEVGDFISIEKYTGKSTAINIKELASKNSSDGYDDDDDDDTDSCDDNLFFVDNRPDQSLMSTERQTSNHEKVQMKPPLTKQHQKKFHKNSFPNNMKNVQPSTGKSIKKSSGFNRSNNKNVHKNSSTINFRPLLVKSVTSNNSKNNKTQRKKKNK</sequence>
<dbReference type="GO" id="GO:0005655">
    <property type="term" value="C:nucleolar ribonuclease P complex"/>
    <property type="evidence" value="ECO:0007669"/>
    <property type="project" value="InterPro"/>
</dbReference>